<dbReference type="eggNOG" id="ENOG502ZHF1">
    <property type="taxonomic scope" value="Bacteria"/>
</dbReference>
<feature type="non-terminal residue" evidence="1">
    <location>
        <position position="1"/>
    </location>
</feature>
<comment type="caution">
    <text evidence="1">The sequence shown here is derived from an EMBL/GenBank/DDBJ whole genome shotgun (WGS) entry which is preliminary data.</text>
</comment>
<dbReference type="RefSeq" id="WP_008278849.1">
    <property type="nucleotide sequence ID" value="NZ_AAXW01000110.1"/>
</dbReference>
<evidence type="ECO:0000313" key="1">
    <source>
        <dbReference type="EMBL" id="EAZ88070.1"/>
    </source>
</evidence>
<dbReference type="OrthoDB" id="467338at2"/>
<keyword evidence="2" id="KW-1185">Reference proteome</keyword>
<organism evidence="1 2">
    <name type="scientific">Crocosphaera chwakensis CCY0110</name>
    <dbReference type="NCBI Taxonomy" id="391612"/>
    <lineage>
        <taxon>Bacteria</taxon>
        <taxon>Bacillati</taxon>
        <taxon>Cyanobacteriota</taxon>
        <taxon>Cyanophyceae</taxon>
        <taxon>Oscillatoriophycideae</taxon>
        <taxon>Chroococcales</taxon>
        <taxon>Aphanothecaceae</taxon>
        <taxon>Crocosphaera</taxon>
        <taxon>Crocosphaera chwakensis</taxon>
    </lineage>
</organism>
<evidence type="ECO:0000313" key="2">
    <source>
        <dbReference type="Proteomes" id="UP000003781"/>
    </source>
</evidence>
<name>A3IZN4_9CHRO</name>
<sequence length="73" mass="8668">LLPDTQLEEIYKIIHNFRLSSKKRQNILENTLKFAGSWNDLTDEDFKDLSDEISLLRQQAFKLRRNNKTISTD</sequence>
<reference evidence="1 2" key="1">
    <citation type="submission" date="2007-03" db="EMBL/GenBank/DDBJ databases">
        <authorList>
            <person name="Stal L."/>
            <person name="Ferriera S."/>
            <person name="Johnson J."/>
            <person name="Kravitz S."/>
            <person name="Beeson K."/>
            <person name="Sutton G."/>
            <person name="Rogers Y.-H."/>
            <person name="Friedman R."/>
            <person name="Frazier M."/>
            <person name="Venter J.C."/>
        </authorList>
    </citation>
    <scope>NUCLEOTIDE SEQUENCE [LARGE SCALE GENOMIC DNA]</scope>
    <source>
        <strain evidence="1 2">CCY0110</strain>
    </source>
</reference>
<gene>
    <name evidence="1" type="ORF">CY0110_29039</name>
</gene>
<dbReference type="Proteomes" id="UP000003781">
    <property type="component" value="Unassembled WGS sequence"/>
</dbReference>
<accession>A3IZN4</accession>
<protein>
    <submittedName>
        <fullName evidence="1">Uncharacterized protein</fullName>
    </submittedName>
</protein>
<dbReference type="AlphaFoldDB" id="A3IZN4"/>
<dbReference type="EMBL" id="AAXW01000110">
    <property type="protein sequence ID" value="EAZ88070.1"/>
    <property type="molecule type" value="Genomic_DNA"/>
</dbReference>
<proteinExistence type="predicted"/>